<dbReference type="Gene3D" id="3.40.30.10">
    <property type="entry name" value="Glutaredoxin"/>
    <property type="match status" value="1"/>
</dbReference>
<evidence type="ECO:0000256" key="4">
    <source>
        <dbReference type="ARBA" id="ARBA00023128"/>
    </source>
</evidence>
<reference evidence="9 10" key="1">
    <citation type="journal article" date="2017" name="PLoS Biol.">
        <title>The sea cucumber genome provides insights into morphological evolution and visceral regeneration.</title>
        <authorList>
            <person name="Zhang X."/>
            <person name="Sun L."/>
            <person name="Yuan J."/>
            <person name="Sun Y."/>
            <person name="Gao Y."/>
            <person name="Zhang L."/>
            <person name="Li S."/>
            <person name="Dai H."/>
            <person name="Hamel J.F."/>
            <person name="Liu C."/>
            <person name="Yu Y."/>
            <person name="Liu S."/>
            <person name="Lin W."/>
            <person name="Guo K."/>
            <person name="Jin S."/>
            <person name="Xu P."/>
            <person name="Storey K.B."/>
            <person name="Huan P."/>
            <person name="Zhang T."/>
            <person name="Zhou Y."/>
            <person name="Zhang J."/>
            <person name="Lin C."/>
            <person name="Li X."/>
            <person name="Xing L."/>
            <person name="Huo D."/>
            <person name="Sun M."/>
            <person name="Wang L."/>
            <person name="Mercier A."/>
            <person name="Li F."/>
            <person name="Yang H."/>
            <person name="Xiang J."/>
        </authorList>
    </citation>
    <scope>NUCLEOTIDE SEQUENCE [LARGE SCALE GENOMIC DNA]</scope>
    <source>
        <strain evidence="9">Shaxun</strain>
        <tissue evidence="9">Muscle</tissue>
    </source>
</reference>
<proteinExistence type="inferred from homology"/>
<dbReference type="InterPro" id="IPR040049">
    <property type="entry name" value="Ribosomal_mS25/mL61"/>
</dbReference>
<dbReference type="AlphaFoldDB" id="A0A2G8JY39"/>
<evidence type="ECO:0000256" key="2">
    <source>
        <dbReference type="ARBA" id="ARBA00008046"/>
    </source>
</evidence>
<dbReference type="Proteomes" id="UP000230750">
    <property type="component" value="Unassembled WGS sequence"/>
</dbReference>
<dbReference type="InterPro" id="IPR007741">
    <property type="entry name" value="Ribosomal_mL43/mS25/NADH_DH"/>
</dbReference>
<sequence length="186" mass="21413">MPMKGKFPLRRTLRYLERGNVYLRDTVKIVTINYNTLGETHKGARDFVFYNLPQLQYKNQNVQMQTFKNLTPSPFIRCFLNDGDEVLIDIDSKSNTSILEHVKKLLGKSEEILSAERKAREKKTNPANFGREFARECICQVPGQVPCPSVVPLPEELRGKNIDYRTLLLKAARGRDPNVPDEEEDD</sequence>
<evidence type="ECO:0000256" key="5">
    <source>
        <dbReference type="ARBA" id="ARBA00023274"/>
    </source>
</evidence>
<dbReference type="SMART" id="SM00916">
    <property type="entry name" value="L51_S25_CI-B8"/>
    <property type="match status" value="1"/>
</dbReference>
<evidence type="ECO:0000313" key="10">
    <source>
        <dbReference type="Proteomes" id="UP000230750"/>
    </source>
</evidence>
<evidence type="ECO:0000256" key="1">
    <source>
        <dbReference type="ARBA" id="ARBA00004173"/>
    </source>
</evidence>
<organism evidence="9 10">
    <name type="scientific">Stichopus japonicus</name>
    <name type="common">Sea cucumber</name>
    <dbReference type="NCBI Taxonomy" id="307972"/>
    <lineage>
        <taxon>Eukaryota</taxon>
        <taxon>Metazoa</taxon>
        <taxon>Echinodermata</taxon>
        <taxon>Eleutherozoa</taxon>
        <taxon>Echinozoa</taxon>
        <taxon>Holothuroidea</taxon>
        <taxon>Aspidochirotacea</taxon>
        <taxon>Aspidochirotida</taxon>
        <taxon>Stichopodidae</taxon>
        <taxon>Apostichopus</taxon>
    </lineage>
</organism>
<dbReference type="GO" id="GO:1990904">
    <property type="term" value="C:ribonucleoprotein complex"/>
    <property type="evidence" value="ECO:0007669"/>
    <property type="project" value="UniProtKB-KW"/>
</dbReference>
<evidence type="ECO:0000259" key="8">
    <source>
        <dbReference type="SMART" id="SM00916"/>
    </source>
</evidence>
<dbReference type="GO" id="GO:0005840">
    <property type="term" value="C:ribosome"/>
    <property type="evidence" value="ECO:0007669"/>
    <property type="project" value="UniProtKB-KW"/>
</dbReference>
<dbReference type="SUPFAM" id="SSF52833">
    <property type="entry name" value="Thioredoxin-like"/>
    <property type="match status" value="1"/>
</dbReference>
<evidence type="ECO:0000256" key="6">
    <source>
        <dbReference type="ARBA" id="ARBA00035139"/>
    </source>
</evidence>
<dbReference type="Pfam" id="PF05047">
    <property type="entry name" value="L51_S25_CI-B8"/>
    <property type="match status" value="1"/>
</dbReference>
<name>A0A2G8JY39_STIJA</name>
<gene>
    <name evidence="9" type="ORF">BSL78_22545</name>
</gene>
<protein>
    <recommendedName>
        <fullName evidence="6">Small ribosomal subunit protein mS25</fullName>
    </recommendedName>
    <alternativeName>
        <fullName evidence="7">28S ribosomal protein S25, mitochondrial</fullName>
    </alternativeName>
</protein>
<dbReference type="GO" id="GO:0003735">
    <property type="term" value="F:structural constituent of ribosome"/>
    <property type="evidence" value="ECO:0007669"/>
    <property type="project" value="InterPro"/>
</dbReference>
<dbReference type="PANTHER" id="PTHR13274:SF2">
    <property type="entry name" value="SMALL RIBOSOMAL SUBUNIT PROTEIN MS25"/>
    <property type="match status" value="1"/>
</dbReference>
<dbReference type="EMBL" id="MRZV01001103">
    <property type="protein sequence ID" value="PIK40605.1"/>
    <property type="molecule type" value="Genomic_DNA"/>
</dbReference>
<dbReference type="PANTHER" id="PTHR13274">
    <property type="entry name" value="MITOCHONDRIAL RIBOSOMAL PROTEIN S25"/>
    <property type="match status" value="1"/>
</dbReference>
<keyword evidence="3 9" id="KW-0689">Ribosomal protein</keyword>
<evidence type="ECO:0000256" key="7">
    <source>
        <dbReference type="ARBA" id="ARBA00035369"/>
    </source>
</evidence>
<evidence type="ECO:0000313" key="9">
    <source>
        <dbReference type="EMBL" id="PIK40605.1"/>
    </source>
</evidence>
<evidence type="ECO:0000256" key="3">
    <source>
        <dbReference type="ARBA" id="ARBA00022980"/>
    </source>
</evidence>
<keyword evidence="10" id="KW-1185">Reference proteome</keyword>
<comment type="similarity">
    <text evidence="2">Belongs to the mitochondrion-specific ribosomal protein mS25 family.</text>
</comment>
<feature type="domain" description="Ribosomal protein/NADH dehydrogenase" evidence="8">
    <location>
        <begin position="36"/>
        <end position="109"/>
    </location>
</feature>
<dbReference type="OrthoDB" id="5919182at2759"/>
<dbReference type="STRING" id="307972.A0A2G8JY39"/>
<keyword evidence="4" id="KW-0496">Mitochondrion</keyword>
<dbReference type="InterPro" id="IPR036249">
    <property type="entry name" value="Thioredoxin-like_sf"/>
</dbReference>
<comment type="caution">
    <text evidence="9">The sequence shown here is derived from an EMBL/GenBank/DDBJ whole genome shotgun (WGS) entry which is preliminary data.</text>
</comment>
<dbReference type="FunFam" id="3.40.30.10:FF:000103">
    <property type="entry name" value="28S ribosomal protein S25, mitochondrial"/>
    <property type="match status" value="1"/>
</dbReference>
<dbReference type="GO" id="GO:0005743">
    <property type="term" value="C:mitochondrial inner membrane"/>
    <property type="evidence" value="ECO:0007669"/>
    <property type="project" value="UniProtKB-ARBA"/>
</dbReference>
<keyword evidence="5" id="KW-0687">Ribonucleoprotein</keyword>
<comment type="subcellular location">
    <subcellularLocation>
        <location evidence="1">Mitochondrion</location>
    </subcellularLocation>
</comment>
<accession>A0A2G8JY39</accession>